<dbReference type="GO" id="GO:0004106">
    <property type="term" value="F:chorismate mutase activity"/>
    <property type="evidence" value="ECO:0007669"/>
    <property type="project" value="UniProtKB-EC"/>
</dbReference>
<evidence type="ECO:0000313" key="2">
    <source>
        <dbReference type="EMBL" id="MFD1233494.1"/>
    </source>
</evidence>
<dbReference type="InterPro" id="IPR002701">
    <property type="entry name" value="CM_II_prokaryot"/>
</dbReference>
<name>A0ABW3VHC4_9PSEU</name>
<dbReference type="InterPro" id="IPR010958">
    <property type="entry name" value="Chorismate_mutase_highGC-bac"/>
</dbReference>
<organism evidence="2 3">
    <name type="scientific">Pseudonocardia benzenivorans</name>
    <dbReference type="NCBI Taxonomy" id="228005"/>
    <lineage>
        <taxon>Bacteria</taxon>
        <taxon>Bacillati</taxon>
        <taxon>Actinomycetota</taxon>
        <taxon>Actinomycetes</taxon>
        <taxon>Pseudonocardiales</taxon>
        <taxon>Pseudonocardiaceae</taxon>
        <taxon>Pseudonocardia</taxon>
    </lineage>
</organism>
<protein>
    <submittedName>
        <fullName evidence="2">Chorismate mutase</fullName>
        <ecNumber evidence="2">5.4.99.5</ecNumber>
    </submittedName>
</protein>
<dbReference type="InterPro" id="IPR036263">
    <property type="entry name" value="Chorismate_II_sf"/>
</dbReference>
<evidence type="ECO:0000259" key="1">
    <source>
        <dbReference type="PROSITE" id="PS51168"/>
    </source>
</evidence>
<dbReference type="PROSITE" id="PS51168">
    <property type="entry name" value="CHORISMATE_MUT_2"/>
    <property type="match status" value="1"/>
</dbReference>
<gene>
    <name evidence="2" type="ORF">ACFQ34_09390</name>
</gene>
<dbReference type="NCBIfam" id="NF005894">
    <property type="entry name" value="PRK07857.1"/>
    <property type="match status" value="1"/>
</dbReference>
<sequence>MSVNTEPAADTDDATDIDALRREIDRLDAEILRLVKERTDVSRRIGAVRMAGGGPRIVYSREIHVLARFRELGEEGRELAMLLLRLGRGRLGGR</sequence>
<proteinExistence type="predicted"/>
<dbReference type="SMART" id="SM00830">
    <property type="entry name" value="CM_2"/>
    <property type="match status" value="1"/>
</dbReference>
<dbReference type="SUPFAM" id="SSF48600">
    <property type="entry name" value="Chorismate mutase II"/>
    <property type="match status" value="1"/>
</dbReference>
<evidence type="ECO:0000313" key="3">
    <source>
        <dbReference type="Proteomes" id="UP001597182"/>
    </source>
</evidence>
<accession>A0ABW3VHC4</accession>
<reference evidence="3" key="1">
    <citation type="journal article" date="2019" name="Int. J. Syst. Evol. Microbiol.">
        <title>The Global Catalogue of Microorganisms (GCM) 10K type strain sequencing project: providing services to taxonomists for standard genome sequencing and annotation.</title>
        <authorList>
            <consortium name="The Broad Institute Genomics Platform"/>
            <consortium name="The Broad Institute Genome Sequencing Center for Infectious Disease"/>
            <person name="Wu L."/>
            <person name="Ma J."/>
        </authorList>
    </citation>
    <scope>NUCLEOTIDE SEQUENCE [LARGE SCALE GENOMIC DNA]</scope>
    <source>
        <strain evidence="3">CCUG 49018</strain>
    </source>
</reference>
<dbReference type="EMBL" id="JBHTMB010000064">
    <property type="protein sequence ID" value="MFD1233494.1"/>
    <property type="molecule type" value="Genomic_DNA"/>
</dbReference>
<comment type="caution">
    <text evidence="2">The sequence shown here is derived from an EMBL/GenBank/DDBJ whole genome shotgun (WGS) entry which is preliminary data.</text>
</comment>
<dbReference type="EC" id="5.4.99.5" evidence="2"/>
<dbReference type="InterPro" id="IPR036979">
    <property type="entry name" value="CM_dom_sf"/>
</dbReference>
<dbReference type="Proteomes" id="UP001597182">
    <property type="component" value="Unassembled WGS sequence"/>
</dbReference>
<feature type="domain" description="Chorismate mutase" evidence="1">
    <location>
        <begin position="11"/>
        <end position="94"/>
    </location>
</feature>
<dbReference type="RefSeq" id="WP_013677376.1">
    <property type="nucleotide sequence ID" value="NZ_BAABKS010000053.1"/>
</dbReference>
<dbReference type="NCBIfam" id="TIGR01808">
    <property type="entry name" value="CM_M_hiGC-arch"/>
    <property type="match status" value="1"/>
</dbReference>
<keyword evidence="2" id="KW-0413">Isomerase</keyword>
<dbReference type="Gene3D" id="1.20.59.10">
    <property type="entry name" value="Chorismate mutase"/>
    <property type="match status" value="1"/>
</dbReference>
<dbReference type="Pfam" id="PF01817">
    <property type="entry name" value="CM_2"/>
    <property type="match status" value="1"/>
</dbReference>
<keyword evidence="3" id="KW-1185">Reference proteome</keyword>